<feature type="domain" description="Transglycosylase SLT" evidence="2">
    <location>
        <begin position="49"/>
        <end position="153"/>
    </location>
</feature>
<dbReference type="EMBL" id="CP001034">
    <property type="protein sequence ID" value="ACB85459.1"/>
    <property type="molecule type" value="Genomic_DNA"/>
</dbReference>
<reference evidence="3 4" key="2">
    <citation type="journal article" date="2011" name="J. Bacteriol.">
        <title>Complete genome sequence of the anaerobic, halophilic alkalithermophile Natranaerobius thermophilus JW/NM-WN-LF.</title>
        <authorList>
            <person name="Zhao B."/>
            <person name="Mesbah N.M."/>
            <person name="Dalin E."/>
            <person name="Goodwin L."/>
            <person name="Nolan M."/>
            <person name="Pitluck S."/>
            <person name="Chertkov O."/>
            <person name="Brettin T.S."/>
            <person name="Han J."/>
            <person name="Larimer F.W."/>
            <person name="Land M.L."/>
            <person name="Hauser L."/>
            <person name="Kyrpides N."/>
            <person name="Wiegel J."/>
        </authorList>
    </citation>
    <scope>NUCLEOTIDE SEQUENCE [LARGE SCALE GENOMIC DNA]</scope>
    <source>
        <strain evidence="4">ATCC BAA-1301 / DSM 18059 / JW/NM-WN-LF</strain>
    </source>
</reference>
<dbReference type="FunCoup" id="B2A642">
    <property type="interactions" value="41"/>
</dbReference>
<feature type="transmembrane region" description="Helical" evidence="1">
    <location>
        <begin position="12"/>
        <end position="33"/>
    </location>
</feature>
<keyword evidence="1" id="KW-1133">Transmembrane helix</keyword>
<dbReference type="PANTHER" id="PTHR37423:SF2">
    <property type="entry name" value="MEMBRANE-BOUND LYTIC MUREIN TRANSGLYCOSYLASE C"/>
    <property type="match status" value="1"/>
</dbReference>
<evidence type="ECO:0000256" key="1">
    <source>
        <dbReference type="SAM" id="Phobius"/>
    </source>
</evidence>
<organism evidence="3 4">
    <name type="scientific">Natranaerobius thermophilus (strain ATCC BAA-1301 / DSM 18059 / JW/NM-WN-LF)</name>
    <dbReference type="NCBI Taxonomy" id="457570"/>
    <lineage>
        <taxon>Bacteria</taxon>
        <taxon>Bacillati</taxon>
        <taxon>Bacillota</taxon>
        <taxon>Clostridia</taxon>
        <taxon>Natranaerobiales</taxon>
        <taxon>Natranaerobiaceae</taxon>
        <taxon>Natranaerobius</taxon>
    </lineage>
</organism>
<reference evidence="3 4" key="1">
    <citation type="submission" date="2008-04" db="EMBL/GenBank/DDBJ databases">
        <title>Complete sequence of chromosome of Natranaerobius thermophilus JW/NM-WN-LF.</title>
        <authorList>
            <consortium name="US DOE Joint Genome Institute"/>
            <person name="Copeland A."/>
            <person name="Lucas S."/>
            <person name="Lapidus A."/>
            <person name="Glavina del Rio T."/>
            <person name="Dalin E."/>
            <person name="Tice H."/>
            <person name="Bruce D."/>
            <person name="Goodwin L."/>
            <person name="Pitluck S."/>
            <person name="Chertkov O."/>
            <person name="Brettin T."/>
            <person name="Detter J.C."/>
            <person name="Han C."/>
            <person name="Kuske C.R."/>
            <person name="Schmutz J."/>
            <person name="Larimer F."/>
            <person name="Land M."/>
            <person name="Hauser L."/>
            <person name="Kyrpides N."/>
            <person name="Lykidis A."/>
            <person name="Mesbah N.M."/>
            <person name="Wiegel J."/>
        </authorList>
    </citation>
    <scope>NUCLEOTIDE SEQUENCE [LARGE SCALE GENOMIC DNA]</scope>
    <source>
        <strain evidence="4">ATCC BAA-1301 / DSM 18059 / JW/NM-WN-LF</strain>
    </source>
</reference>
<dbReference type="AlphaFoldDB" id="B2A642"/>
<name>B2A642_NATTJ</name>
<evidence type="ECO:0000313" key="3">
    <source>
        <dbReference type="EMBL" id="ACB85459.1"/>
    </source>
</evidence>
<dbReference type="CDD" id="cd16896">
    <property type="entry name" value="LT_Slt70-like"/>
    <property type="match status" value="1"/>
</dbReference>
<dbReference type="RefSeq" id="WP_012448323.1">
    <property type="nucleotide sequence ID" value="NC_010718.1"/>
</dbReference>
<dbReference type="InterPro" id="IPR023346">
    <property type="entry name" value="Lysozyme-like_dom_sf"/>
</dbReference>
<dbReference type="CAZy" id="GH23">
    <property type="family name" value="Glycoside Hydrolase Family 23"/>
</dbReference>
<keyword evidence="4" id="KW-1185">Reference proteome</keyword>
<dbReference type="InParanoid" id="B2A642"/>
<dbReference type="SUPFAM" id="SSF53955">
    <property type="entry name" value="Lysozyme-like"/>
    <property type="match status" value="1"/>
</dbReference>
<dbReference type="STRING" id="457570.Nther_1888"/>
<keyword evidence="1" id="KW-0812">Transmembrane</keyword>
<dbReference type="Pfam" id="PF01464">
    <property type="entry name" value="SLT"/>
    <property type="match status" value="1"/>
</dbReference>
<evidence type="ECO:0000259" key="2">
    <source>
        <dbReference type="Pfam" id="PF01464"/>
    </source>
</evidence>
<dbReference type="OrthoDB" id="9815002at2"/>
<dbReference type="KEGG" id="nth:Nther_1888"/>
<gene>
    <name evidence="3" type="ordered locus">Nther_1888</name>
</gene>
<proteinExistence type="predicted"/>
<dbReference type="Gene3D" id="1.10.530.10">
    <property type="match status" value="1"/>
</dbReference>
<dbReference type="InterPro" id="IPR008258">
    <property type="entry name" value="Transglycosylase_SLT_dom_1"/>
</dbReference>
<accession>B2A642</accession>
<protein>
    <submittedName>
        <fullName evidence="3">Lytic transglycosylase catalytic</fullName>
    </submittedName>
</protein>
<keyword evidence="1" id="KW-0472">Membrane</keyword>
<evidence type="ECO:0000313" key="4">
    <source>
        <dbReference type="Proteomes" id="UP000001683"/>
    </source>
</evidence>
<sequence length="195" mass="23106">MNLQNSRKRYLIALVIIIITALLTYWFAMPRIWEYLYPKHFQEEVYSIAEDHELDPYLLFAIIKVESKFDEKAISNQGAMGLMQLMPTTGAWAAQNVTYNSFEHDDLFDPKTNIELGSWYLDYLLSEFDQDLVVTLAAYNAGQGNVRQWMEMNIWDGSYEELDNVPYNETKHYVKNVLRDYERYREIYEESYAGE</sequence>
<dbReference type="PANTHER" id="PTHR37423">
    <property type="entry name" value="SOLUBLE LYTIC MUREIN TRANSGLYCOSYLASE-RELATED"/>
    <property type="match status" value="1"/>
</dbReference>
<dbReference type="Proteomes" id="UP000001683">
    <property type="component" value="Chromosome"/>
</dbReference>
<dbReference type="eggNOG" id="COG0741">
    <property type="taxonomic scope" value="Bacteria"/>
</dbReference>
<dbReference type="HOGENOM" id="CLU_065765_7_0_9"/>